<proteinExistence type="predicted"/>
<dbReference type="EMBL" id="KZ613542">
    <property type="protein sequence ID" value="PMD12776.1"/>
    <property type="molecule type" value="Genomic_DNA"/>
</dbReference>
<keyword evidence="2" id="KW-0472">Membrane</keyword>
<feature type="compositionally biased region" description="Basic and acidic residues" evidence="1">
    <location>
        <begin position="180"/>
        <end position="194"/>
    </location>
</feature>
<evidence type="ECO:0000313" key="4">
    <source>
        <dbReference type="Proteomes" id="UP000235672"/>
    </source>
</evidence>
<feature type="region of interest" description="Disordered" evidence="1">
    <location>
        <begin position="392"/>
        <end position="457"/>
    </location>
</feature>
<keyword evidence="2" id="KW-0812">Transmembrane</keyword>
<feature type="transmembrane region" description="Helical" evidence="2">
    <location>
        <begin position="130"/>
        <end position="152"/>
    </location>
</feature>
<gene>
    <name evidence="3" type="ORF">NA56DRAFT_695235</name>
</gene>
<reference evidence="3 4" key="1">
    <citation type="submission" date="2016-05" db="EMBL/GenBank/DDBJ databases">
        <title>A degradative enzymes factory behind the ericoid mycorrhizal symbiosis.</title>
        <authorList>
            <consortium name="DOE Joint Genome Institute"/>
            <person name="Martino E."/>
            <person name="Morin E."/>
            <person name="Grelet G."/>
            <person name="Kuo A."/>
            <person name="Kohler A."/>
            <person name="Daghino S."/>
            <person name="Barry K."/>
            <person name="Choi C."/>
            <person name="Cichocki N."/>
            <person name="Clum A."/>
            <person name="Copeland A."/>
            <person name="Hainaut M."/>
            <person name="Haridas S."/>
            <person name="Labutti K."/>
            <person name="Lindquist E."/>
            <person name="Lipzen A."/>
            <person name="Khouja H.-R."/>
            <person name="Murat C."/>
            <person name="Ohm R."/>
            <person name="Olson A."/>
            <person name="Spatafora J."/>
            <person name="Veneault-Fourrey C."/>
            <person name="Henrissat B."/>
            <person name="Grigoriev I."/>
            <person name="Martin F."/>
            <person name="Perotto S."/>
        </authorList>
    </citation>
    <scope>NUCLEOTIDE SEQUENCE [LARGE SCALE GENOMIC DNA]</scope>
    <source>
        <strain evidence="3 4">UAMH 7357</strain>
    </source>
</reference>
<feature type="region of interest" description="Disordered" evidence="1">
    <location>
        <begin position="180"/>
        <end position="210"/>
    </location>
</feature>
<dbReference type="STRING" id="1745343.A0A2J6PFV3"/>
<evidence type="ECO:0000256" key="2">
    <source>
        <dbReference type="SAM" id="Phobius"/>
    </source>
</evidence>
<dbReference type="AlphaFoldDB" id="A0A2J6PFV3"/>
<feature type="compositionally biased region" description="Basic and acidic residues" evidence="1">
    <location>
        <begin position="392"/>
        <end position="405"/>
    </location>
</feature>
<feature type="transmembrane region" description="Helical" evidence="2">
    <location>
        <begin position="251"/>
        <end position="271"/>
    </location>
</feature>
<dbReference type="OrthoDB" id="4941332at2759"/>
<evidence type="ECO:0000313" key="3">
    <source>
        <dbReference type="EMBL" id="PMD12776.1"/>
    </source>
</evidence>
<keyword evidence="2" id="KW-1133">Transmembrane helix</keyword>
<protein>
    <submittedName>
        <fullName evidence="3">Uncharacterized protein</fullName>
    </submittedName>
</protein>
<name>A0A2J6PFV3_9HELO</name>
<feature type="compositionally biased region" description="Basic and acidic residues" evidence="1">
    <location>
        <begin position="421"/>
        <end position="443"/>
    </location>
</feature>
<dbReference type="Proteomes" id="UP000235672">
    <property type="component" value="Unassembled WGS sequence"/>
</dbReference>
<keyword evidence="4" id="KW-1185">Reference proteome</keyword>
<accession>A0A2J6PFV3</accession>
<feature type="transmembrane region" description="Helical" evidence="2">
    <location>
        <begin position="291"/>
        <end position="311"/>
    </location>
</feature>
<sequence>MSANAKDVVLRFISDIWEWILDVGSPLFDGIHKTIHICLSIFSSLSPQTESRLIRTHGSFKSLALFIFLNPAYEHLNRMEDHIRWAGDPDIEKCVQTYLGECNMAAIAGTIIAQVALTSLSLPNLSAAHWIARAALLLSLISGCLAVFYASLLQRKLGNLRTASEIKSWWRAHRRSRSDTDWRSRSQRHQDPERTTASWRSRGQRRRSSQFSTESSFVNFQEYLQRLGTTPDTRLSSSVAAAVLMSAPTLMINWALGAFLTGIGIYFGFVWKNKLDALASQVESRNTFICFIIGLAFCSSFYGVPVTFKIWEDHHKTYRGYRMHDVSLTFKELYDNWNLIGGNPERRREVEVYLKPLLEALATRLITEDDWTKMFDNSDKIAKLIYDWNAPEERSGRGNNSERNDLLGGGGVIRAITPDSRNNEGADKAPKLDLELKTVDQNHTEPTSAADRSGSEE</sequence>
<evidence type="ECO:0000256" key="1">
    <source>
        <dbReference type="SAM" id="MobiDB-lite"/>
    </source>
</evidence>
<organism evidence="3 4">
    <name type="scientific">Hyaloscypha hepaticicola</name>
    <dbReference type="NCBI Taxonomy" id="2082293"/>
    <lineage>
        <taxon>Eukaryota</taxon>
        <taxon>Fungi</taxon>
        <taxon>Dikarya</taxon>
        <taxon>Ascomycota</taxon>
        <taxon>Pezizomycotina</taxon>
        <taxon>Leotiomycetes</taxon>
        <taxon>Helotiales</taxon>
        <taxon>Hyaloscyphaceae</taxon>
        <taxon>Hyaloscypha</taxon>
    </lineage>
</organism>